<accession>B4K3T5</accession>
<name>B4K3T5_DROGR</name>
<evidence type="ECO:0000313" key="2">
    <source>
        <dbReference type="EMBL" id="EDV90243.1"/>
    </source>
</evidence>
<dbReference type="SMART" id="SM00697">
    <property type="entry name" value="DM8"/>
    <property type="match status" value="1"/>
</dbReference>
<dbReference type="PANTHER" id="PTHR20898:SF0">
    <property type="entry name" value="DAEDALUS ON 3-RELATED"/>
    <property type="match status" value="1"/>
</dbReference>
<evidence type="ECO:0000256" key="1">
    <source>
        <dbReference type="SAM" id="SignalP"/>
    </source>
</evidence>
<dbReference type="EMBL" id="CH925512">
    <property type="protein sequence ID" value="EDW04338.1"/>
    <property type="molecule type" value="Genomic_DNA"/>
</dbReference>
<dbReference type="OrthoDB" id="7837946at2759"/>
<dbReference type="PANTHER" id="PTHR20898">
    <property type="entry name" value="DAEDALUS ON 3-RELATED-RELATED"/>
    <property type="match status" value="1"/>
</dbReference>
<evidence type="ECO:0000313" key="4">
    <source>
        <dbReference type="Proteomes" id="UP000001070"/>
    </source>
</evidence>
<organism evidence="4">
    <name type="scientific">Drosophila grimshawi</name>
    <name type="common">Hawaiian fruit fly</name>
    <name type="synonym">Idiomyia grimshawi</name>
    <dbReference type="NCBI Taxonomy" id="7222"/>
    <lineage>
        <taxon>Eukaryota</taxon>
        <taxon>Metazoa</taxon>
        <taxon>Ecdysozoa</taxon>
        <taxon>Arthropoda</taxon>
        <taxon>Hexapoda</taxon>
        <taxon>Insecta</taxon>
        <taxon>Pterygota</taxon>
        <taxon>Neoptera</taxon>
        <taxon>Endopterygota</taxon>
        <taxon>Diptera</taxon>
        <taxon>Brachycera</taxon>
        <taxon>Muscomorpha</taxon>
        <taxon>Ephydroidea</taxon>
        <taxon>Drosophilidae</taxon>
        <taxon>Drosophila</taxon>
        <taxon>Hawaiian Drosophila</taxon>
    </lineage>
</organism>
<dbReference type="OMA" id="EKFECKV"/>
<dbReference type="eggNOG" id="ENOG502TB74">
    <property type="taxonomic scope" value="Eukaryota"/>
</dbReference>
<dbReference type="InParanoid" id="B4K3T5"/>
<keyword evidence="1" id="KW-0732">Signal</keyword>
<dbReference type="Proteomes" id="UP000001070">
    <property type="component" value="Unassembled WGS sequence"/>
</dbReference>
<feature type="signal peptide" evidence="1">
    <location>
        <begin position="1"/>
        <end position="16"/>
    </location>
</feature>
<dbReference type="EMBL" id="CH925982">
    <property type="protein sequence ID" value="EDV90243.1"/>
    <property type="molecule type" value="Genomic_DNA"/>
</dbReference>
<feature type="chain" id="PRO_5014298660" evidence="1">
    <location>
        <begin position="17"/>
        <end position="175"/>
    </location>
</feature>
<reference evidence="3" key="3">
    <citation type="submission" date="2008-06" db="EMBL/GenBank/DDBJ databases">
        <authorList>
            <consortium name="FlyBase"/>
        </authorList>
    </citation>
    <scope>NUCLEOTIDE SEQUENCE</scope>
    <source>
        <strain evidence="3">TSC#15287-2541.00</strain>
    </source>
</reference>
<reference evidence="3" key="2">
    <citation type="journal article" date="2008" name="Bioinformatics">
        <title>Assembly reconciliation.</title>
        <authorList>
            <person name="Zimin A.V."/>
            <person name="Smith D.R."/>
            <person name="Sutton G."/>
            <person name="Yorke J.A."/>
        </authorList>
    </citation>
    <scope>NUCLEOTIDE SEQUENCE</scope>
    <source>
        <strain evidence="3">TSC#15287-2541.00</strain>
    </source>
</reference>
<dbReference type="Pfam" id="PF06477">
    <property type="entry name" value="DUF1091"/>
    <property type="match status" value="1"/>
</dbReference>
<keyword evidence="4" id="KW-1185">Reference proteome</keyword>
<dbReference type="InterPro" id="IPR010512">
    <property type="entry name" value="DUF1091"/>
</dbReference>
<reference evidence="3 4" key="1">
    <citation type="journal article" date="2007" name="Nature">
        <title>Evolution of genes and genomes on the Drosophila phylogeny.</title>
        <authorList>
            <consortium name="Drosophila 12 Genomes Consortium"/>
            <person name="Clark A.G."/>
            <person name="Eisen M.B."/>
            <person name="Smith D.R."/>
            <person name="Bergman C.M."/>
            <person name="Oliver B."/>
            <person name="Markow T.A."/>
            <person name="Kaufman T.C."/>
            <person name="Kellis M."/>
            <person name="Gelbart W."/>
            <person name="Iyer V.N."/>
            <person name="Pollard D.A."/>
            <person name="Sackton T.B."/>
            <person name="Larracuente A.M."/>
            <person name="Singh N.D."/>
            <person name="Abad J.P."/>
            <person name="Abt D.N."/>
            <person name="Adryan B."/>
            <person name="Aguade M."/>
            <person name="Akashi H."/>
            <person name="Anderson W.W."/>
            <person name="Aquadro C.F."/>
            <person name="Ardell D.H."/>
            <person name="Arguello R."/>
            <person name="Artieri C.G."/>
            <person name="Barbash D.A."/>
            <person name="Barker D."/>
            <person name="Barsanti P."/>
            <person name="Batterham P."/>
            <person name="Batzoglou S."/>
            <person name="Begun D."/>
            <person name="Bhutkar A."/>
            <person name="Blanco E."/>
            <person name="Bosak S.A."/>
            <person name="Bradley R.K."/>
            <person name="Brand A.D."/>
            <person name="Brent M.R."/>
            <person name="Brooks A.N."/>
            <person name="Brown R.H."/>
            <person name="Butlin R.K."/>
            <person name="Caggese C."/>
            <person name="Calvi B.R."/>
            <person name="Bernardo de Carvalho A."/>
            <person name="Caspi A."/>
            <person name="Castrezana S."/>
            <person name="Celniker S.E."/>
            <person name="Chang J.L."/>
            <person name="Chapple C."/>
            <person name="Chatterji S."/>
            <person name="Chinwalla A."/>
            <person name="Civetta A."/>
            <person name="Clifton S.W."/>
            <person name="Comeron J.M."/>
            <person name="Costello J.C."/>
            <person name="Coyne J.A."/>
            <person name="Daub J."/>
            <person name="David R.G."/>
            <person name="Delcher A.L."/>
            <person name="Delehaunty K."/>
            <person name="Do C.B."/>
            <person name="Ebling H."/>
            <person name="Edwards K."/>
            <person name="Eickbush T."/>
            <person name="Evans J.D."/>
            <person name="Filipski A."/>
            <person name="Findeiss S."/>
            <person name="Freyhult E."/>
            <person name="Fulton L."/>
            <person name="Fulton R."/>
            <person name="Garcia A.C."/>
            <person name="Gardiner A."/>
            <person name="Garfield D.A."/>
            <person name="Garvin B.E."/>
            <person name="Gibson G."/>
            <person name="Gilbert D."/>
            <person name="Gnerre S."/>
            <person name="Godfrey J."/>
            <person name="Good R."/>
            <person name="Gotea V."/>
            <person name="Gravely B."/>
            <person name="Greenberg A.J."/>
            <person name="Griffiths-Jones S."/>
            <person name="Gross S."/>
            <person name="Guigo R."/>
            <person name="Gustafson E.A."/>
            <person name="Haerty W."/>
            <person name="Hahn M.W."/>
            <person name="Halligan D.L."/>
            <person name="Halpern A.L."/>
            <person name="Halter G.M."/>
            <person name="Han M.V."/>
            <person name="Heger A."/>
            <person name="Hillier L."/>
            <person name="Hinrichs A.S."/>
            <person name="Holmes I."/>
            <person name="Hoskins R.A."/>
            <person name="Hubisz M.J."/>
            <person name="Hultmark D."/>
            <person name="Huntley M.A."/>
            <person name="Jaffe D.B."/>
            <person name="Jagadeeshan S."/>
            <person name="Jeck W.R."/>
            <person name="Johnson J."/>
            <person name="Jones C.D."/>
            <person name="Jordan W.C."/>
            <person name="Karpen G.H."/>
            <person name="Kataoka E."/>
            <person name="Keightley P.D."/>
            <person name="Kheradpour P."/>
            <person name="Kirkness E.F."/>
            <person name="Koerich L.B."/>
            <person name="Kristiansen K."/>
            <person name="Kudrna D."/>
            <person name="Kulathinal R.J."/>
            <person name="Kumar S."/>
            <person name="Kwok R."/>
            <person name="Lander E."/>
            <person name="Langley C.H."/>
            <person name="Lapoint R."/>
            <person name="Lazzaro B.P."/>
            <person name="Lee S.J."/>
            <person name="Levesque L."/>
            <person name="Li R."/>
            <person name="Lin C.F."/>
            <person name="Lin M.F."/>
            <person name="Lindblad-Toh K."/>
            <person name="Llopart A."/>
            <person name="Long M."/>
            <person name="Low L."/>
            <person name="Lozovsky E."/>
            <person name="Lu J."/>
            <person name="Luo M."/>
            <person name="Machado C.A."/>
            <person name="Makalowski W."/>
            <person name="Marzo M."/>
            <person name="Matsuda M."/>
            <person name="Matzkin L."/>
            <person name="McAllister B."/>
            <person name="McBride C.S."/>
            <person name="McKernan B."/>
            <person name="McKernan K."/>
            <person name="Mendez-Lago M."/>
            <person name="Minx P."/>
            <person name="Mollenhauer M.U."/>
            <person name="Montooth K."/>
            <person name="Mount S.M."/>
            <person name="Mu X."/>
            <person name="Myers E."/>
            <person name="Negre B."/>
            <person name="Newfeld S."/>
            <person name="Nielsen R."/>
            <person name="Noor M.A."/>
            <person name="O'Grady P."/>
            <person name="Pachter L."/>
            <person name="Papaceit M."/>
            <person name="Parisi M.J."/>
            <person name="Parisi M."/>
            <person name="Parts L."/>
            <person name="Pedersen J.S."/>
            <person name="Pesole G."/>
            <person name="Phillippy A.M."/>
            <person name="Ponting C.P."/>
            <person name="Pop M."/>
            <person name="Porcelli D."/>
            <person name="Powell J.R."/>
            <person name="Prohaska S."/>
            <person name="Pruitt K."/>
            <person name="Puig M."/>
            <person name="Quesneville H."/>
            <person name="Ram K.R."/>
            <person name="Rand D."/>
            <person name="Rasmussen M.D."/>
            <person name="Reed L.K."/>
            <person name="Reenan R."/>
            <person name="Reily A."/>
            <person name="Remington K.A."/>
            <person name="Rieger T.T."/>
            <person name="Ritchie M.G."/>
            <person name="Robin C."/>
            <person name="Rogers Y.H."/>
            <person name="Rohde C."/>
            <person name="Rozas J."/>
            <person name="Rubenfield M.J."/>
            <person name="Ruiz A."/>
            <person name="Russo S."/>
            <person name="Salzberg S.L."/>
            <person name="Sanchez-Gracia A."/>
            <person name="Saranga D.J."/>
            <person name="Sato H."/>
            <person name="Schaeffer S.W."/>
            <person name="Schatz M.C."/>
            <person name="Schlenke T."/>
            <person name="Schwartz R."/>
            <person name="Segarra C."/>
            <person name="Singh R.S."/>
            <person name="Sirot L."/>
            <person name="Sirota M."/>
            <person name="Sisneros N.B."/>
            <person name="Smith C.D."/>
            <person name="Smith T.F."/>
            <person name="Spieth J."/>
            <person name="Stage D.E."/>
            <person name="Stark A."/>
            <person name="Stephan W."/>
            <person name="Strausberg R.L."/>
            <person name="Strempel S."/>
            <person name="Sturgill D."/>
            <person name="Sutton G."/>
            <person name="Sutton G.G."/>
            <person name="Tao W."/>
            <person name="Teichmann S."/>
            <person name="Tobari Y.N."/>
            <person name="Tomimura Y."/>
            <person name="Tsolas J.M."/>
            <person name="Valente V.L."/>
            <person name="Venter E."/>
            <person name="Venter J.C."/>
            <person name="Vicario S."/>
            <person name="Vieira F.G."/>
            <person name="Vilella A.J."/>
            <person name="Villasante A."/>
            <person name="Walenz B."/>
            <person name="Wang J."/>
            <person name="Wasserman M."/>
            <person name="Watts T."/>
            <person name="Wilson D."/>
            <person name="Wilson R.K."/>
            <person name="Wing R.A."/>
            <person name="Wolfner M.F."/>
            <person name="Wong A."/>
            <person name="Wong G.K."/>
            <person name="Wu C.I."/>
            <person name="Wu G."/>
            <person name="Yamamoto D."/>
            <person name="Yang H.P."/>
            <person name="Yang S.P."/>
            <person name="Yorke J.A."/>
            <person name="Yoshida K."/>
            <person name="Zdobnov E."/>
            <person name="Zhang P."/>
            <person name="Zhang Y."/>
            <person name="Zimin A.V."/>
            <person name="Baldwin J."/>
            <person name="Abdouelleil A."/>
            <person name="Abdulkadir J."/>
            <person name="Abebe A."/>
            <person name="Abera B."/>
            <person name="Abreu J."/>
            <person name="Acer S.C."/>
            <person name="Aftuck L."/>
            <person name="Alexander A."/>
            <person name="An P."/>
            <person name="Anderson E."/>
            <person name="Anderson S."/>
            <person name="Arachi H."/>
            <person name="Azer M."/>
            <person name="Bachantsang P."/>
            <person name="Barry A."/>
            <person name="Bayul T."/>
            <person name="Berlin A."/>
            <person name="Bessette D."/>
            <person name="Bloom T."/>
            <person name="Blye J."/>
            <person name="Boguslavskiy L."/>
            <person name="Bonnet C."/>
            <person name="Boukhgalter B."/>
            <person name="Bourzgui I."/>
            <person name="Brown A."/>
            <person name="Cahill P."/>
            <person name="Channer S."/>
            <person name="Cheshatsang Y."/>
            <person name="Chuda L."/>
            <person name="Citroen M."/>
            <person name="Collymore A."/>
            <person name="Cooke P."/>
            <person name="Costello M."/>
            <person name="D'Aco K."/>
            <person name="Daza R."/>
            <person name="De Haan G."/>
            <person name="DeGray S."/>
            <person name="DeMaso C."/>
            <person name="Dhargay N."/>
            <person name="Dooley K."/>
            <person name="Dooley E."/>
            <person name="Doricent M."/>
            <person name="Dorje P."/>
            <person name="Dorjee K."/>
            <person name="Dupes A."/>
            <person name="Elong R."/>
            <person name="Falk J."/>
            <person name="Farina A."/>
            <person name="Faro S."/>
            <person name="Ferguson D."/>
            <person name="Fisher S."/>
            <person name="Foley C.D."/>
            <person name="Franke A."/>
            <person name="Friedrich D."/>
            <person name="Gadbois L."/>
            <person name="Gearin G."/>
            <person name="Gearin C.R."/>
            <person name="Giannoukos G."/>
            <person name="Goode T."/>
            <person name="Graham J."/>
            <person name="Grandbois E."/>
            <person name="Grewal S."/>
            <person name="Gyaltsen K."/>
            <person name="Hafez N."/>
            <person name="Hagos B."/>
            <person name="Hall J."/>
            <person name="Henson C."/>
            <person name="Hollinger A."/>
            <person name="Honan T."/>
            <person name="Huard M.D."/>
            <person name="Hughes L."/>
            <person name="Hurhula B."/>
            <person name="Husby M.E."/>
            <person name="Kamat A."/>
            <person name="Kanga B."/>
            <person name="Kashin S."/>
            <person name="Khazanovich D."/>
            <person name="Kisner P."/>
            <person name="Lance K."/>
            <person name="Lara M."/>
            <person name="Lee W."/>
            <person name="Lennon N."/>
            <person name="Letendre F."/>
            <person name="LeVine R."/>
            <person name="Lipovsky A."/>
            <person name="Liu X."/>
            <person name="Liu J."/>
            <person name="Liu S."/>
            <person name="Lokyitsang T."/>
            <person name="Lokyitsang Y."/>
            <person name="Lubonja R."/>
            <person name="Lui A."/>
            <person name="MacDonald P."/>
            <person name="Magnisalis V."/>
            <person name="Maru K."/>
            <person name="Matthews C."/>
            <person name="McCusker W."/>
            <person name="McDonough S."/>
            <person name="Mehta T."/>
            <person name="Meldrim J."/>
            <person name="Meneus L."/>
            <person name="Mihai O."/>
            <person name="Mihalev A."/>
            <person name="Mihova T."/>
            <person name="Mittelman R."/>
            <person name="Mlenga V."/>
            <person name="Montmayeur A."/>
            <person name="Mulrain L."/>
            <person name="Navidi A."/>
            <person name="Naylor J."/>
            <person name="Negash T."/>
            <person name="Nguyen T."/>
            <person name="Nguyen N."/>
            <person name="Nicol R."/>
            <person name="Norbu C."/>
            <person name="Norbu N."/>
            <person name="Novod N."/>
            <person name="O'Neill B."/>
            <person name="Osman S."/>
            <person name="Markiewicz E."/>
            <person name="Oyono O.L."/>
            <person name="Patti C."/>
            <person name="Phunkhang P."/>
            <person name="Pierre F."/>
            <person name="Priest M."/>
            <person name="Raghuraman S."/>
            <person name="Rege F."/>
            <person name="Reyes R."/>
            <person name="Rise C."/>
            <person name="Rogov P."/>
            <person name="Ross K."/>
            <person name="Ryan E."/>
            <person name="Settipalli S."/>
            <person name="Shea T."/>
            <person name="Sherpa N."/>
            <person name="Shi L."/>
            <person name="Shih D."/>
            <person name="Sparrow T."/>
            <person name="Spaulding J."/>
            <person name="Stalker J."/>
            <person name="Stange-Thomann N."/>
            <person name="Stavropoulos S."/>
            <person name="Stone C."/>
            <person name="Strader C."/>
            <person name="Tesfaye S."/>
            <person name="Thomson T."/>
            <person name="Thoulutsang Y."/>
            <person name="Thoulutsang D."/>
            <person name="Topham K."/>
            <person name="Topping I."/>
            <person name="Tsamla T."/>
            <person name="Vassiliev H."/>
            <person name="Vo A."/>
            <person name="Wangchuk T."/>
            <person name="Wangdi T."/>
            <person name="Weiand M."/>
            <person name="Wilkinson J."/>
            <person name="Wilson A."/>
            <person name="Yadav S."/>
            <person name="Young G."/>
            <person name="Yu Q."/>
            <person name="Zembek L."/>
            <person name="Zhong D."/>
            <person name="Zimmer A."/>
            <person name="Zwirko Z."/>
            <person name="Jaffe D.B."/>
            <person name="Alvarez P."/>
            <person name="Brockman W."/>
            <person name="Butler J."/>
            <person name="Chin C."/>
            <person name="Gnerre S."/>
            <person name="Grabherr M."/>
            <person name="Kleber M."/>
            <person name="Mauceli E."/>
            <person name="MacCallum I."/>
        </authorList>
    </citation>
    <scope>NUCLEOTIDE SEQUENCE [LARGE SCALE GENOMIC DNA]</scope>
    <source>
        <strain evidence="3">TSC#15287-2541.00</strain>
        <strain evidence="4">Tucson 15287-2541.00</strain>
    </source>
</reference>
<gene>
    <name evidence="3" type="primary">Dgri\GH25073</name>
    <name evidence="2" type="synonym">Dgri\GH10619</name>
    <name evidence="2" type="ORF">Dgri_GH10619</name>
    <name evidence="3" type="ORF">Dgri_GH25073</name>
    <name evidence="3" type="ORF">GH10619</name>
    <name evidence="3" type="ORF">GH25073</name>
</gene>
<dbReference type="AlphaFoldDB" id="B4K3T5"/>
<protein>
    <submittedName>
        <fullName evidence="2">GH10619</fullName>
    </submittedName>
    <submittedName>
        <fullName evidence="3">GH25073</fullName>
    </submittedName>
</protein>
<dbReference type="HOGENOM" id="CLU_129483_0_0_1"/>
<sequence length="175" mass="21025">MSVYLWLLLISIGVVSEERHFKFIFDRLTVKHFGEIVEELNYSLIQLNNRSYISANLLLKRDMYKIVLNTTMDFWNMDNKKTRLYRMRIDPCIFLEQIHKNRFVNMFTKSLFQHTAGQLTCPLKGKFNYTLNNWYMDEMDFPAFWPFGTFQAKTDISMDTKKTFNIMLRGRVAKK</sequence>
<proteinExistence type="predicted"/>
<evidence type="ECO:0000313" key="3">
    <source>
        <dbReference type="EMBL" id="EDW04338.1"/>
    </source>
</evidence>